<proteinExistence type="inferred from homology"/>
<dbReference type="Gene3D" id="3.30.1360.20">
    <property type="entry name" value="Transcriptional coactivator/pterin dehydratase"/>
    <property type="match status" value="1"/>
</dbReference>
<dbReference type="SUPFAM" id="SSF55248">
    <property type="entry name" value="PCD-like"/>
    <property type="match status" value="1"/>
</dbReference>
<evidence type="ECO:0000313" key="6">
    <source>
        <dbReference type="Proteomes" id="UP000177026"/>
    </source>
</evidence>
<evidence type="ECO:0000256" key="2">
    <source>
        <dbReference type="ARBA" id="ARBA00006472"/>
    </source>
</evidence>
<organism evidence="5 6">
    <name type="scientific">Candidatus Roizmanbacteria bacterium RIFCSPHIGHO2_01_FULL_39_8</name>
    <dbReference type="NCBI Taxonomy" id="1802033"/>
    <lineage>
        <taxon>Bacteria</taxon>
        <taxon>Candidatus Roizmaniibacteriota</taxon>
    </lineage>
</organism>
<dbReference type="EC" id="4.2.1.96" evidence="4"/>
<evidence type="ECO:0000256" key="1">
    <source>
        <dbReference type="ARBA" id="ARBA00001554"/>
    </source>
</evidence>
<keyword evidence="3 4" id="KW-0456">Lyase</keyword>
<dbReference type="PANTHER" id="PTHR12599:SF0">
    <property type="entry name" value="PTERIN-4-ALPHA-CARBINOLAMINE DEHYDRATASE"/>
    <property type="match status" value="1"/>
</dbReference>
<dbReference type="Proteomes" id="UP000177026">
    <property type="component" value="Unassembled WGS sequence"/>
</dbReference>
<dbReference type="InterPro" id="IPR036428">
    <property type="entry name" value="PCD_sf"/>
</dbReference>
<sequence length="110" mass="12659">MNDDLLNQKCEPCEGGVPPMTKDEIKHYLPKLKEQWELIEDKKISHTFKLKTFRDAIAFVNKIADLAEKEGHHPNIHLLYNKVKIVLSTHAIDGLSRNDFILAAKIEKLL</sequence>
<dbReference type="NCBIfam" id="NF002017">
    <property type="entry name" value="PRK00823.1-2"/>
    <property type="match status" value="1"/>
</dbReference>
<evidence type="ECO:0000313" key="5">
    <source>
        <dbReference type="EMBL" id="OGK21677.1"/>
    </source>
</evidence>
<accession>A0A1F7GRW4</accession>
<comment type="similarity">
    <text evidence="2 4">Belongs to the pterin-4-alpha-carbinolamine dehydratase family.</text>
</comment>
<dbReference type="HAMAP" id="MF_00434">
    <property type="entry name" value="Pterin_4_alpha"/>
    <property type="match status" value="1"/>
</dbReference>
<dbReference type="AlphaFoldDB" id="A0A1F7GRW4"/>
<comment type="catalytic activity">
    <reaction evidence="1 4">
        <text>(4aS,6R)-4a-hydroxy-L-erythro-5,6,7,8-tetrahydrobiopterin = (6R)-L-erythro-6,7-dihydrobiopterin + H2O</text>
        <dbReference type="Rhea" id="RHEA:11920"/>
        <dbReference type="ChEBI" id="CHEBI:15377"/>
        <dbReference type="ChEBI" id="CHEBI:15642"/>
        <dbReference type="ChEBI" id="CHEBI:43120"/>
        <dbReference type="EC" id="4.2.1.96"/>
    </reaction>
</comment>
<protein>
    <recommendedName>
        <fullName evidence="4">Putative pterin-4-alpha-carbinolamine dehydratase</fullName>
        <shortName evidence="4">PHS</shortName>
        <ecNumber evidence="4">4.2.1.96</ecNumber>
    </recommendedName>
    <alternativeName>
        <fullName evidence="4">4-alpha-hydroxy-tetrahydropterin dehydratase</fullName>
    </alternativeName>
    <alternativeName>
        <fullName evidence="4">Pterin carbinolamine dehydratase</fullName>
        <shortName evidence="4">PCD</shortName>
    </alternativeName>
</protein>
<name>A0A1F7GRW4_9BACT</name>
<comment type="caution">
    <text evidence="5">The sequence shown here is derived from an EMBL/GenBank/DDBJ whole genome shotgun (WGS) entry which is preliminary data.</text>
</comment>
<dbReference type="PANTHER" id="PTHR12599">
    <property type="entry name" value="PTERIN-4-ALPHA-CARBINOLAMINE DEHYDRATASE"/>
    <property type="match status" value="1"/>
</dbReference>
<evidence type="ECO:0000256" key="4">
    <source>
        <dbReference type="HAMAP-Rule" id="MF_00434"/>
    </source>
</evidence>
<dbReference type="InterPro" id="IPR001533">
    <property type="entry name" value="Pterin_deHydtase"/>
</dbReference>
<dbReference type="GO" id="GO:0008124">
    <property type="term" value="F:4-alpha-hydroxytetrahydrobiopterin dehydratase activity"/>
    <property type="evidence" value="ECO:0007669"/>
    <property type="project" value="UniProtKB-UniRule"/>
</dbReference>
<dbReference type="GO" id="GO:0006729">
    <property type="term" value="P:tetrahydrobiopterin biosynthetic process"/>
    <property type="evidence" value="ECO:0007669"/>
    <property type="project" value="InterPro"/>
</dbReference>
<dbReference type="EMBL" id="MFZI01000013">
    <property type="protein sequence ID" value="OGK21677.1"/>
    <property type="molecule type" value="Genomic_DNA"/>
</dbReference>
<dbReference type="CDD" id="cd00913">
    <property type="entry name" value="PCD_DCoH_subfamily_a"/>
    <property type="match status" value="1"/>
</dbReference>
<gene>
    <name evidence="5" type="ORF">A2866_04395</name>
</gene>
<dbReference type="Pfam" id="PF01329">
    <property type="entry name" value="Pterin_4a"/>
    <property type="match status" value="1"/>
</dbReference>
<reference evidence="5 6" key="1">
    <citation type="journal article" date="2016" name="Nat. Commun.">
        <title>Thousands of microbial genomes shed light on interconnected biogeochemical processes in an aquifer system.</title>
        <authorList>
            <person name="Anantharaman K."/>
            <person name="Brown C.T."/>
            <person name="Hug L.A."/>
            <person name="Sharon I."/>
            <person name="Castelle C.J."/>
            <person name="Probst A.J."/>
            <person name="Thomas B.C."/>
            <person name="Singh A."/>
            <person name="Wilkins M.J."/>
            <person name="Karaoz U."/>
            <person name="Brodie E.L."/>
            <person name="Williams K.H."/>
            <person name="Hubbard S.S."/>
            <person name="Banfield J.F."/>
        </authorList>
    </citation>
    <scope>NUCLEOTIDE SEQUENCE [LARGE SCALE GENOMIC DNA]</scope>
</reference>
<evidence type="ECO:0000256" key="3">
    <source>
        <dbReference type="ARBA" id="ARBA00023239"/>
    </source>
</evidence>